<dbReference type="EMBL" id="JAJAGO010000002">
    <property type="protein sequence ID" value="MCT2589213.1"/>
    <property type="molecule type" value="Genomic_DNA"/>
</dbReference>
<dbReference type="SUPFAM" id="SSF48179">
    <property type="entry name" value="6-phosphogluconate dehydrogenase C-terminal domain-like"/>
    <property type="match status" value="1"/>
</dbReference>
<dbReference type="InterPro" id="IPR036291">
    <property type="entry name" value="NAD(P)-bd_dom_sf"/>
</dbReference>
<evidence type="ECO:0000256" key="3">
    <source>
        <dbReference type="ARBA" id="ARBA00023064"/>
    </source>
</evidence>
<comment type="caution">
    <text evidence="5">The sequence shown here is derived from an EMBL/GenBank/DDBJ whole genome shotgun (WGS) entry which is preliminary data.</text>
</comment>
<dbReference type="InterPro" id="IPR004849">
    <property type="entry name" value="6DGDH_YqeC"/>
</dbReference>
<name>A0ABT2JMU9_9ACTN</name>
<dbReference type="InterPro" id="IPR013328">
    <property type="entry name" value="6PGD_dom2"/>
</dbReference>
<evidence type="ECO:0000256" key="2">
    <source>
        <dbReference type="ARBA" id="ARBA00023002"/>
    </source>
</evidence>
<dbReference type="Gene3D" id="3.40.50.720">
    <property type="entry name" value="NAD(P)-binding Rossmann-like Domain"/>
    <property type="match status" value="1"/>
</dbReference>
<protein>
    <submittedName>
        <fullName evidence="5">Decarboxylating 6-phosphogluconate dehydrogenase</fullName>
    </submittedName>
</protein>
<dbReference type="InterPro" id="IPR008927">
    <property type="entry name" value="6-PGluconate_DH-like_C_sf"/>
</dbReference>
<dbReference type="InterPro" id="IPR006184">
    <property type="entry name" value="6PGdom_BS"/>
</dbReference>
<dbReference type="Gene3D" id="1.10.1040.10">
    <property type="entry name" value="N-(1-d-carboxylethyl)-l-norvaline Dehydrogenase, domain 2"/>
    <property type="match status" value="1"/>
</dbReference>
<dbReference type="PANTHER" id="PTHR11811">
    <property type="entry name" value="6-PHOSPHOGLUCONATE DEHYDROGENASE"/>
    <property type="match status" value="1"/>
</dbReference>
<dbReference type="NCBIfam" id="NF007161">
    <property type="entry name" value="PRK09599.1"/>
    <property type="match status" value="1"/>
</dbReference>
<comment type="similarity">
    <text evidence="1">Belongs to the 6-phosphogluconate dehydrogenase family.</text>
</comment>
<dbReference type="SUPFAM" id="SSF51735">
    <property type="entry name" value="NAD(P)-binding Rossmann-fold domains"/>
    <property type="match status" value="1"/>
</dbReference>
<dbReference type="InterPro" id="IPR006183">
    <property type="entry name" value="Pgluconate_DH"/>
</dbReference>
<keyword evidence="3" id="KW-0311">Gluconate utilization</keyword>
<evidence type="ECO:0000259" key="4">
    <source>
        <dbReference type="SMART" id="SM01350"/>
    </source>
</evidence>
<reference evidence="5 6" key="1">
    <citation type="submission" date="2021-10" db="EMBL/GenBank/DDBJ databases">
        <title>Streptomyces gossypii sp. nov., isolated from soil collected from cotton field.</title>
        <authorList>
            <person name="Ge X."/>
            <person name="Chen X."/>
            <person name="Liu W."/>
        </authorList>
    </citation>
    <scope>NUCLEOTIDE SEQUENCE [LARGE SCALE GENOMIC DNA]</scope>
    <source>
        <strain evidence="5 6">N2-109</strain>
    </source>
</reference>
<dbReference type="NCBIfam" id="TIGR00872">
    <property type="entry name" value="gnd_rel"/>
    <property type="match status" value="1"/>
</dbReference>
<dbReference type="Pfam" id="PF03446">
    <property type="entry name" value="NAD_binding_2"/>
    <property type="match status" value="1"/>
</dbReference>
<dbReference type="InterPro" id="IPR006114">
    <property type="entry name" value="6PGDH_C"/>
</dbReference>
<sequence>MELGLVGLGKMGGNMRERIRRAGHTVVGYDRDPGLTDVPSLAELVGRLKGPRVVWVMVPAGAATQSTVDELSELLSPGDVLVDGGNSRWTEDEKHAGELAEKGIGFVDCGVSGGVWGLANGYALMYGGDAEHVARVQPVFDALKPEGEFGAVHAGKVGAGHFAKMVHNGIEYAMMQAFAEGWELLEAADAVTDVREVFRSWQEGTVIRSWLLDLAVNALDDDEHLEALRGFASDSGEGRWTVEAAIDNAVPLPAITASLFARFASRQEDSPQMKMIAALRNQFGGHAVQSTK</sequence>
<proteinExistence type="inferred from homology"/>
<dbReference type="Proteomes" id="UP001156389">
    <property type="component" value="Unassembled WGS sequence"/>
</dbReference>
<evidence type="ECO:0000313" key="5">
    <source>
        <dbReference type="EMBL" id="MCT2589213.1"/>
    </source>
</evidence>
<dbReference type="PRINTS" id="PR00076">
    <property type="entry name" value="6PGDHDRGNASE"/>
</dbReference>
<evidence type="ECO:0000256" key="1">
    <source>
        <dbReference type="ARBA" id="ARBA00008419"/>
    </source>
</evidence>
<dbReference type="RefSeq" id="WP_260216203.1">
    <property type="nucleotide sequence ID" value="NZ_JAJAGO010000002.1"/>
</dbReference>
<keyword evidence="2" id="KW-0560">Oxidoreductase</keyword>
<dbReference type="Pfam" id="PF00393">
    <property type="entry name" value="6PGD"/>
    <property type="match status" value="1"/>
</dbReference>
<dbReference type="InterPro" id="IPR006115">
    <property type="entry name" value="6PGDH_NADP-bd"/>
</dbReference>
<gene>
    <name evidence="5" type="primary">gnd</name>
    <name evidence="5" type="ORF">LHJ74_04575</name>
</gene>
<feature type="domain" description="6-phosphogluconate dehydrogenase C-terminal" evidence="4">
    <location>
        <begin position="160"/>
        <end position="287"/>
    </location>
</feature>
<evidence type="ECO:0000313" key="6">
    <source>
        <dbReference type="Proteomes" id="UP001156389"/>
    </source>
</evidence>
<dbReference type="PROSITE" id="PS00461">
    <property type="entry name" value="6PGD"/>
    <property type="match status" value="1"/>
</dbReference>
<organism evidence="5 6">
    <name type="scientific">Streptomyces gossypii</name>
    <dbReference type="NCBI Taxonomy" id="2883101"/>
    <lineage>
        <taxon>Bacteria</taxon>
        <taxon>Bacillati</taxon>
        <taxon>Actinomycetota</taxon>
        <taxon>Actinomycetes</taxon>
        <taxon>Kitasatosporales</taxon>
        <taxon>Streptomycetaceae</taxon>
        <taxon>Streptomyces</taxon>
    </lineage>
</organism>
<dbReference type="SMART" id="SM01350">
    <property type="entry name" value="6PGD"/>
    <property type="match status" value="1"/>
</dbReference>
<keyword evidence="6" id="KW-1185">Reference proteome</keyword>
<accession>A0ABT2JMU9</accession>